<sequence>MDFDVQSLLQHYGYAGVFLILLLEPIGIPFPAETTLTISGIAWSNGVFALLPLLLAASIGNIVGSLVAYLIGRYLGRPVILRYGRYVGITPKRLDKATATFEKYQATVVLFSKFIAGIRILVPYIAGMNRMPLLLFTVYTVAAALVWAATFIILGRSIEMQWARYHHLIYQYSAVAAVIAVVLVGLYIFLKVRARRRER</sequence>
<feature type="transmembrane region" description="Helical" evidence="2">
    <location>
        <begin position="12"/>
        <end position="30"/>
    </location>
</feature>
<dbReference type="InterPro" id="IPR032816">
    <property type="entry name" value="VTT_dom"/>
</dbReference>
<evidence type="ECO:0000313" key="5">
    <source>
        <dbReference type="Proteomes" id="UP000183508"/>
    </source>
</evidence>
<dbReference type="eggNOG" id="COG0586">
    <property type="taxonomic scope" value="Bacteria"/>
</dbReference>
<evidence type="ECO:0000259" key="3">
    <source>
        <dbReference type="Pfam" id="PF09335"/>
    </source>
</evidence>
<keyword evidence="2" id="KW-0812">Transmembrane</keyword>
<dbReference type="PANTHER" id="PTHR42709:SF9">
    <property type="entry name" value="ALKALINE PHOSPHATASE LIKE PROTEIN"/>
    <property type="match status" value="1"/>
</dbReference>
<dbReference type="PANTHER" id="PTHR42709">
    <property type="entry name" value="ALKALINE PHOSPHATASE LIKE PROTEIN"/>
    <property type="match status" value="1"/>
</dbReference>
<dbReference type="GO" id="GO:0005886">
    <property type="term" value="C:plasma membrane"/>
    <property type="evidence" value="ECO:0007669"/>
    <property type="project" value="TreeGrafter"/>
</dbReference>
<dbReference type="EMBL" id="FPBV01000006">
    <property type="protein sequence ID" value="SFU69777.1"/>
    <property type="molecule type" value="Genomic_DNA"/>
</dbReference>
<feature type="transmembrane region" description="Helical" evidence="2">
    <location>
        <begin position="169"/>
        <end position="190"/>
    </location>
</feature>
<evidence type="ECO:0000256" key="2">
    <source>
        <dbReference type="SAM" id="Phobius"/>
    </source>
</evidence>
<name>A0A1I7IA16_9BACL</name>
<dbReference type="RefSeq" id="WP_074950968.1">
    <property type="nucleotide sequence ID" value="NZ_FPBV01000006.1"/>
</dbReference>
<feature type="domain" description="VTT" evidence="3">
    <location>
        <begin position="30"/>
        <end position="156"/>
    </location>
</feature>
<keyword evidence="2" id="KW-0472">Membrane</keyword>
<comment type="similarity">
    <text evidence="1">Belongs to the DedA family.</text>
</comment>
<feature type="transmembrane region" description="Helical" evidence="2">
    <location>
        <begin position="50"/>
        <end position="72"/>
    </location>
</feature>
<dbReference type="AlphaFoldDB" id="A0A1I7IA16"/>
<feature type="transmembrane region" description="Helical" evidence="2">
    <location>
        <begin position="133"/>
        <end position="154"/>
    </location>
</feature>
<evidence type="ECO:0000313" key="4">
    <source>
        <dbReference type="EMBL" id="SFU69777.1"/>
    </source>
</evidence>
<dbReference type="Proteomes" id="UP000183508">
    <property type="component" value="Unassembled WGS sequence"/>
</dbReference>
<dbReference type="STRING" id="392015.SAMN05421543_10693"/>
<organism evidence="4 5">
    <name type="scientific">Alicyclobacillus macrosporangiidus</name>
    <dbReference type="NCBI Taxonomy" id="392015"/>
    <lineage>
        <taxon>Bacteria</taxon>
        <taxon>Bacillati</taxon>
        <taxon>Bacillota</taxon>
        <taxon>Bacilli</taxon>
        <taxon>Bacillales</taxon>
        <taxon>Alicyclobacillaceae</taxon>
        <taxon>Alicyclobacillus</taxon>
    </lineage>
</organism>
<keyword evidence="2" id="KW-1133">Transmembrane helix</keyword>
<dbReference type="Pfam" id="PF09335">
    <property type="entry name" value="VTT_dom"/>
    <property type="match status" value="1"/>
</dbReference>
<evidence type="ECO:0000256" key="1">
    <source>
        <dbReference type="ARBA" id="ARBA00010792"/>
    </source>
</evidence>
<dbReference type="OrthoDB" id="9782291at2"/>
<protein>
    <submittedName>
        <fullName evidence="4">Membrane protein DedA, SNARE-associated domain</fullName>
    </submittedName>
</protein>
<proteinExistence type="inferred from homology"/>
<accession>A0A1I7IA16</accession>
<gene>
    <name evidence="4" type="ORF">SAMN05421543_10693</name>
</gene>
<keyword evidence="5" id="KW-1185">Reference proteome</keyword>
<dbReference type="InterPro" id="IPR051311">
    <property type="entry name" value="DedA_domain"/>
</dbReference>
<reference evidence="5" key="1">
    <citation type="submission" date="2016-10" db="EMBL/GenBank/DDBJ databases">
        <authorList>
            <person name="Varghese N."/>
        </authorList>
    </citation>
    <scope>NUCLEOTIDE SEQUENCE [LARGE SCALE GENOMIC DNA]</scope>
    <source>
        <strain evidence="5">DSM 17980</strain>
    </source>
</reference>